<keyword evidence="1" id="KW-0479">Metal-binding</keyword>
<dbReference type="InterPro" id="IPR002509">
    <property type="entry name" value="NODB_dom"/>
</dbReference>
<protein>
    <submittedName>
        <fullName evidence="4">Peptidoglycan-N-acetylglucosamine deacetylase</fullName>
        <ecNumber evidence="4">3.5.1.104</ecNumber>
    </submittedName>
</protein>
<keyword evidence="2 4" id="KW-0378">Hydrolase</keyword>
<dbReference type="Proteomes" id="UP000276437">
    <property type="component" value="Chromosome"/>
</dbReference>
<dbReference type="PROSITE" id="PS51677">
    <property type="entry name" value="NODB"/>
    <property type="match status" value="1"/>
</dbReference>
<dbReference type="RefSeq" id="WP_126306524.1">
    <property type="nucleotide sequence ID" value="NZ_AP018449.1"/>
</dbReference>
<dbReference type="AlphaFoldDB" id="A0A348AG71"/>
<dbReference type="CDD" id="cd10917">
    <property type="entry name" value="CE4_NodB_like_6s_7s"/>
    <property type="match status" value="1"/>
</dbReference>
<sequence length="241" mass="27384">MRIRIFFTLTIVLSLLGISSIFVKNSWTASGTISSVPTTQKVVAITIDDGPHNKTTPEILAVLKEKKVHATFFILGENGESNPGLIARENAEGHEISSHGYSHKHLTKLSKDQIKEELERTENLIRQYAPKPLLFRPPGGLYNQDVLEVVRNRGYSTILWTVDPHDWARPTVKETVDRVMSQVKPGSIILLHDGQYPLPTPKALGIIIDRLKEEGYEMVTISELFQYYEVRTSHFWDFVFD</sequence>
<dbReference type="GO" id="GO:0016020">
    <property type="term" value="C:membrane"/>
    <property type="evidence" value="ECO:0007669"/>
    <property type="project" value="TreeGrafter"/>
</dbReference>
<dbReference type="EMBL" id="AP018449">
    <property type="protein sequence ID" value="BBB90069.1"/>
    <property type="molecule type" value="Genomic_DNA"/>
</dbReference>
<dbReference type="GO" id="GO:0046872">
    <property type="term" value="F:metal ion binding"/>
    <property type="evidence" value="ECO:0007669"/>
    <property type="project" value="UniProtKB-KW"/>
</dbReference>
<gene>
    <name evidence="4" type="primary">pgdA_1</name>
    <name evidence="4" type="ORF">MAMMFC1_00717</name>
</gene>
<dbReference type="InterPro" id="IPR050248">
    <property type="entry name" value="Polysacc_deacetylase_ArnD"/>
</dbReference>
<accession>A0A348AG71</accession>
<dbReference type="OrthoDB" id="9812065at2"/>
<name>A0A348AG71_9FIRM</name>
<dbReference type="InterPro" id="IPR011330">
    <property type="entry name" value="Glyco_hydro/deAcase_b/a-brl"/>
</dbReference>
<evidence type="ECO:0000256" key="1">
    <source>
        <dbReference type="ARBA" id="ARBA00022723"/>
    </source>
</evidence>
<dbReference type="PANTHER" id="PTHR10587">
    <property type="entry name" value="GLYCOSYL TRANSFERASE-RELATED"/>
    <property type="match status" value="1"/>
</dbReference>
<proteinExistence type="predicted"/>
<evidence type="ECO:0000313" key="4">
    <source>
        <dbReference type="EMBL" id="BBB90069.1"/>
    </source>
</evidence>
<evidence type="ECO:0000313" key="5">
    <source>
        <dbReference type="Proteomes" id="UP000276437"/>
    </source>
</evidence>
<reference evidence="4 5" key="1">
    <citation type="journal article" date="2018" name="Int. J. Syst. Evol. Microbiol.">
        <title>Methylomusa anaerophila gen. nov., sp. nov., an anaerobic methanol-utilizing bacterium isolated from a microbial fuel cell.</title>
        <authorList>
            <person name="Amano N."/>
            <person name="Yamamuro A."/>
            <person name="Miyahara M."/>
            <person name="Kouzuma A."/>
            <person name="Abe T."/>
            <person name="Watanabe K."/>
        </authorList>
    </citation>
    <scope>NUCLEOTIDE SEQUENCE [LARGE SCALE GENOMIC DNA]</scope>
    <source>
        <strain evidence="4 5">MMFC1</strain>
    </source>
</reference>
<evidence type="ECO:0000259" key="3">
    <source>
        <dbReference type="PROSITE" id="PS51677"/>
    </source>
</evidence>
<organism evidence="4 5">
    <name type="scientific">Methylomusa anaerophila</name>
    <dbReference type="NCBI Taxonomy" id="1930071"/>
    <lineage>
        <taxon>Bacteria</taxon>
        <taxon>Bacillati</taxon>
        <taxon>Bacillota</taxon>
        <taxon>Negativicutes</taxon>
        <taxon>Selenomonadales</taxon>
        <taxon>Sporomusaceae</taxon>
        <taxon>Methylomusa</taxon>
    </lineage>
</organism>
<dbReference type="GO" id="GO:0005975">
    <property type="term" value="P:carbohydrate metabolic process"/>
    <property type="evidence" value="ECO:0007669"/>
    <property type="project" value="InterPro"/>
</dbReference>
<dbReference type="Gene3D" id="3.20.20.370">
    <property type="entry name" value="Glycoside hydrolase/deacetylase"/>
    <property type="match status" value="1"/>
</dbReference>
<dbReference type="KEGG" id="mana:MAMMFC1_00717"/>
<dbReference type="PANTHER" id="PTHR10587:SF133">
    <property type="entry name" value="CHITIN DEACETYLASE 1-RELATED"/>
    <property type="match status" value="1"/>
</dbReference>
<keyword evidence="5" id="KW-1185">Reference proteome</keyword>
<dbReference type="GO" id="GO:0016810">
    <property type="term" value="F:hydrolase activity, acting on carbon-nitrogen (but not peptide) bonds"/>
    <property type="evidence" value="ECO:0007669"/>
    <property type="project" value="InterPro"/>
</dbReference>
<evidence type="ECO:0000256" key="2">
    <source>
        <dbReference type="ARBA" id="ARBA00022801"/>
    </source>
</evidence>
<dbReference type="Pfam" id="PF01522">
    <property type="entry name" value="Polysacc_deac_1"/>
    <property type="match status" value="1"/>
</dbReference>
<dbReference type="EC" id="3.5.1.104" evidence="4"/>
<dbReference type="SUPFAM" id="SSF88713">
    <property type="entry name" value="Glycoside hydrolase/deacetylase"/>
    <property type="match status" value="1"/>
</dbReference>
<feature type="domain" description="NodB homology" evidence="3">
    <location>
        <begin position="41"/>
        <end position="219"/>
    </location>
</feature>